<proteinExistence type="predicted"/>
<evidence type="ECO:0000313" key="2">
    <source>
        <dbReference type="EMBL" id="GCC38648.1"/>
    </source>
</evidence>
<name>A0A401T7N6_CHIPU</name>
<protein>
    <submittedName>
        <fullName evidence="2">Uncharacterized protein</fullName>
    </submittedName>
</protein>
<accession>A0A401T7N6</accession>
<feature type="region of interest" description="Disordered" evidence="1">
    <location>
        <begin position="1"/>
        <end position="183"/>
    </location>
</feature>
<feature type="compositionally biased region" description="Low complexity" evidence="1">
    <location>
        <begin position="171"/>
        <end position="183"/>
    </location>
</feature>
<reference evidence="2 3" key="1">
    <citation type="journal article" date="2018" name="Nat. Ecol. Evol.">
        <title>Shark genomes provide insights into elasmobranch evolution and the origin of vertebrates.</title>
        <authorList>
            <person name="Hara Y"/>
            <person name="Yamaguchi K"/>
            <person name="Onimaru K"/>
            <person name="Kadota M"/>
            <person name="Koyanagi M"/>
            <person name="Keeley SD"/>
            <person name="Tatsumi K"/>
            <person name="Tanaka K"/>
            <person name="Motone F"/>
            <person name="Kageyama Y"/>
            <person name="Nozu R"/>
            <person name="Adachi N"/>
            <person name="Nishimura O"/>
            <person name="Nakagawa R"/>
            <person name="Tanegashima C"/>
            <person name="Kiyatake I"/>
            <person name="Matsumoto R"/>
            <person name="Murakumo K"/>
            <person name="Nishida K"/>
            <person name="Terakita A"/>
            <person name="Kuratani S"/>
            <person name="Sato K"/>
            <person name="Hyodo S Kuraku.S."/>
        </authorList>
    </citation>
    <scope>NUCLEOTIDE SEQUENCE [LARGE SCALE GENOMIC DNA]</scope>
</reference>
<keyword evidence="3" id="KW-1185">Reference proteome</keyword>
<evidence type="ECO:0000313" key="3">
    <source>
        <dbReference type="Proteomes" id="UP000287033"/>
    </source>
</evidence>
<feature type="compositionally biased region" description="Polar residues" evidence="1">
    <location>
        <begin position="156"/>
        <end position="170"/>
    </location>
</feature>
<evidence type="ECO:0000256" key="1">
    <source>
        <dbReference type="SAM" id="MobiDB-lite"/>
    </source>
</evidence>
<dbReference type="AlphaFoldDB" id="A0A401T7N6"/>
<organism evidence="2 3">
    <name type="scientific">Chiloscyllium punctatum</name>
    <name type="common">Brownbanded bambooshark</name>
    <name type="synonym">Hemiscyllium punctatum</name>
    <dbReference type="NCBI Taxonomy" id="137246"/>
    <lineage>
        <taxon>Eukaryota</taxon>
        <taxon>Metazoa</taxon>
        <taxon>Chordata</taxon>
        <taxon>Craniata</taxon>
        <taxon>Vertebrata</taxon>
        <taxon>Chondrichthyes</taxon>
        <taxon>Elasmobranchii</taxon>
        <taxon>Galeomorphii</taxon>
        <taxon>Galeoidea</taxon>
        <taxon>Orectolobiformes</taxon>
        <taxon>Hemiscylliidae</taxon>
        <taxon>Chiloscyllium</taxon>
    </lineage>
</organism>
<dbReference type="Proteomes" id="UP000287033">
    <property type="component" value="Unassembled WGS sequence"/>
</dbReference>
<dbReference type="EMBL" id="BEZZ01001222">
    <property type="protein sequence ID" value="GCC38648.1"/>
    <property type="molecule type" value="Genomic_DNA"/>
</dbReference>
<sequence length="183" mass="20138">MGIGIEREREREREREEGRGEERGGKGGGERREGERRDEREEAAFTHSHEDHDAEHGEHRGHHHPEESGQLPGVIGLGRGAGDGDLVFLRGPGESTGHVIEPVVEKGRGLTGHAERQGGEKTGKKDGGEKSPLTLCPETVTKRLQRVSISKEPQMDTMQSADSVYQNHNRSLSLPNLQPNLPI</sequence>
<feature type="compositionally biased region" description="Basic and acidic residues" evidence="1">
    <location>
        <begin position="1"/>
        <end position="58"/>
    </location>
</feature>
<gene>
    <name evidence="2" type="ORF">chiPu_0017163</name>
</gene>
<feature type="compositionally biased region" description="Basic and acidic residues" evidence="1">
    <location>
        <begin position="103"/>
        <end position="129"/>
    </location>
</feature>
<comment type="caution">
    <text evidence="2">The sequence shown here is derived from an EMBL/GenBank/DDBJ whole genome shotgun (WGS) entry which is preliminary data.</text>
</comment>